<dbReference type="Proteomes" id="UP000283442">
    <property type="component" value="Unassembled WGS sequence"/>
</dbReference>
<dbReference type="EMBL" id="QRHE01000009">
    <property type="protein sequence ID" value="RHF51027.1"/>
    <property type="molecule type" value="Genomic_DNA"/>
</dbReference>
<comment type="caution">
    <text evidence="1">The sequence shown here is derived from an EMBL/GenBank/DDBJ whole genome shotgun (WGS) entry which is preliminary data.</text>
</comment>
<evidence type="ECO:0000313" key="2">
    <source>
        <dbReference type="Proteomes" id="UP000283442"/>
    </source>
</evidence>
<reference evidence="1 2" key="1">
    <citation type="submission" date="2018-08" db="EMBL/GenBank/DDBJ databases">
        <title>A genome reference for cultivated species of the human gut microbiota.</title>
        <authorList>
            <person name="Zou Y."/>
            <person name="Xue W."/>
            <person name="Luo G."/>
        </authorList>
    </citation>
    <scope>NUCLEOTIDE SEQUENCE [LARGE SCALE GENOMIC DNA]</scope>
    <source>
        <strain evidence="1 2">AM25-21AC</strain>
    </source>
</reference>
<accession>A0A414NVN2</accession>
<dbReference type="AlphaFoldDB" id="A0A414NVN2"/>
<organism evidence="1 2">
    <name type="scientific">Mitsuokella multacida</name>
    <dbReference type="NCBI Taxonomy" id="52226"/>
    <lineage>
        <taxon>Bacteria</taxon>
        <taxon>Bacillati</taxon>
        <taxon>Bacillota</taxon>
        <taxon>Negativicutes</taxon>
        <taxon>Selenomonadales</taxon>
        <taxon>Selenomonadaceae</taxon>
        <taxon>Mitsuokella</taxon>
    </lineage>
</organism>
<name>A0A414NVN2_9FIRM</name>
<gene>
    <name evidence="1" type="ORF">DW674_08790</name>
</gene>
<dbReference type="InterPro" id="IPR011856">
    <property type="entry name" value="tRNA_endonuc-like_dom_sf"/>
</dbReference>
<evidence type="ECO:0000313" key="1">
    <source>
        <dbReference type="EMBL" id="RHF51027.1"/>
    </source>
</evidence>
<dbReference type="OrthoDB" id="1490201at2"/>
<proteinExistence type="predicted"/>
<sequence length="249" mass="28854">MDAVLNSNPDAFRMLRALWKVSFIKLGDAEDQAMMDIILKHNEAAIHTDDKCYHYDGSLHEQLSQKELSSYRFTYHNLTRYASIEGETRLGHEMAIEASLCDILSHDDIDPFGHWDYISHQVIASPFKPIDYMDKMDIFGYRRIPGFPTISKYLIIEIKKDEADTETVGQLMKYVDFVTNEYAHGDYSMVEAFVVAYDFDEAAKLAGRDEAVRNYISGYRPVKSEIWHSIHLVKYRYKNSALHFQGIMP</sequence>
<protein>
    <submittedName>
        <fullName evidence="1">Uncharacterized protein</fullName>
    </submittedName>
</protein>
<dbReference type="Gene3D" id="3.40.1350.10">
    <property type="match status" value="1"/>
</dbReference>
<dbReference type="GO" id="GO:0003676">
    <property type="term" value="F:nucleic acid binding"/>
    <property type="evidence" value="ECO:0007669"/>
    <property type="project" value="InterPro"/>
</dbReference>